<name>A0A8W8MK01_MAGGI</name>
<comment type="similarity">
    <text evidence="1">Belongs to the rogdi family.</text>
</comment>
<dbReference type="OMA" id="NILMECA"/>
<dbReference type="PANTHER" id="PTHR13618:SF1">
    <property type="entry name" value="PROTEIN ROGDI HOMOLOG"/>
    <property type="match status" value="1"/>
</dbReference>
<organism evidence="2 3">
    <name type="scientific">Magallana gigas</name>
    <name type="common">Pacific oyster</name>
    <name type="synonym">Crassostrea gigas</name>
    <dbReference type="NCBI Taxonomy" id="29159"/>
    <lineage>
        <taxon>Eukaryota</taxon>
        <taxon>Metazoa</taxon>
        <taxon>Spiralia</taxon>
        <taxon>Lophotrochozoa</taxon>
        <taxon>Mollusca</taxon>
        <taxon>Bivalvia</taxon>
        <taxon>Autobranchia</taxon>
        <taxon>Pteriomorphia</taxon>
        <taxon>Ostreida</taxon>
        <taxon>Ostreoidea</taxon>
        <taxon>Ostreidae</taxon>
        <taxon>Magallana</taxon>
    </lineage>
</organism>
<dbReference type="PANTHER" id="PTHR13618">
    <property type="entry name" value="LEUCINE ZIPPER CONTAINING TRANSCRIPTION FACTOR LZF1"/>
    <property type="match status" value="1"/>
</dbReference>
<accession>A0A8W8MK01</accession>
<evidence type="ECO:0008006" key="4">
    <source>
        <dbReference type="Google" id="ProtNLM"/>
    </source>
</evidence>
<keyword evidence="3" id="KW-1185">Reference proteome</keyword>
<sequence>MDVKRKEDPEIQTLRHELDWLLRDQVHKVLEEISSILLECSRLFPSRPGHDENKCMVTSQRLLLNSANGSNGSVKCMVTLVGDRISEGDISFKHKQGKDNHTYKTTINPEISWKLQQVQDATNFLYGAINTIEEQEERQGYTSCTQVTLLLDKVIDSLNQGRSALAFPKRKSLEELVYNRNMQTLRPSVPNDVALSFYVHASKLILSVYHLGINASTHQTDIISRNQVECSVQWLNEALMLFTLALQRCQQLKDKVTLLEQIGSGS</sequence>
<dbReference type="Proteomes" id="UP000005408">
    <property type="component" value="Unassembled WGS sequence"/>
</dbReference>
<proteinExistence type="inferred from homology"/>
<dbReference type="AlphaFoldDB" id="A0A8W8MK01"/>
<dbReference type="InterPro" id="IPR028241">
    <property type="entry name" value="RAVE2/Rogdi"/>
</dbReference>
<evidence type="ECO:0000313" key="2">
    <source>
        <dbReference type="EnsemblMetazoa" id="G34693.1:cds"/>
    </source>
</evidence>
<dbReference type="EnsemblMetazoa" id="G34693.1">
    <property type="protein sequence ID" value="G34693.1:cds"/>
    <property type="gene ID" value="G34693"/>
</dbReference>
<evidence type="ECO:0000256" key="1">
    <source>
        <dbReference type="ARBA" id="ARBA00005535"/>
    </source>
</evidence>
<evidence type="ECO:0000313" key="3">
    <source>
        <dbReference type="Proteomes" id="UP000005408"/>
    </source>
</evidence>
<dbReference type="Pfam" id="PF10259">
    <property type="entry name" value="Rogdi_lz"/>
    <property type="match status" value="1"/>
</dbReference>
<dbReference type="EnsemblMetazoa" id="G34693.3">
    <property type="protein sequence ID" value="G34693.3:cds"/>
    <property type="gene ID" value="G34693"/>
</dbReference>
<dbReference type="GO" id="GO:0043291">
    <property type="term" value="C:RAVE complex"/>
    <property type="evidence" value="ECO:0007669"/>
    <property type="project" value="TreeGrafter"/>
</dbReference>
<protein>
    <recommendedName>
        <fullName evidence="4">Protein rogdi</fullName>
    </recommendedName>
</protein>
<dbReference type="OrthoDB" id="66510at2759"/>
<reference evidence="2" key="1">
    <citation type="submission" date="2022-08" db="UniProtKB">
        <authorList>
            <consortium name="EnsemblMetazoa"/>
        </authorList>
    </citation>
    <scope>IDENTIFICATION</scope>
    <source>
        <strain evidence="2">05x7-T-G4-1.051#20</strain>
    </source>
</reference>